<dbReference type="SMART" id="SM00054">
    <property type="entry name" value="EFh"/>
    <property type="match status" value="2"/>
</dbReference>
<dbReference type="EMBL" id="CAJNOC010001660">
    <property type="protein sequence ID" value="CAF0881976.1"/>
    <property type="molecule type" value="Genomic_DNA"/>
</dbReference>
<dbReference type="AlphaFoldDB" id="A0A813YBV6"/>
<sequence length="319" mass="37317">MQVHDMKDKNFISVIQISDNSKSDFKTVIDISSHSESLDCEKNFKKSSIIHIKSNDLSATSKDSLSSSIVSKKFEPEKIEEVLYSKNGDYDVETRIISTKNADGSIDRTTITKTFLSNGDIEKEAYVETIFEPKYLSSSNSSCNKRDDEGSRKSYQFVYEISLKQFELMEKYFKKLDKNGYIYKEELKEHIKLQVKERKRVCRVNEKQIDKAIDIVDATNDGYIDFNQFIQFMSLFFSSKYNIKKKIVSVLNGQSYSHFEPGFLQKHEASDFIFFLKKFYGFHSTRVVEDERISYQAFAELVYPLLEKYLFIKWTAKRL</sequence>
<protein>
    <recommendedName>
        <fullName evidence="1">EF-hand domain-containing protein</fullName>
    </recommendedName>
</protein>
<dbReference type="OrthoDB" id="10614005at2759"/>
<dbReference type="InterPro" id="IPR011992">
    <property type="entry name" value="EF-hand-dom_pair"/>
</dbReference>
<comment type="caution">
    <text evidence="2">The sequence shown here is derived from an EMBL/GenBank/DDBJ whole genome shotgun (WGS) entry which is preliminary data.</text>
</comment>
<organism evidence="2 3">
    <name type="scientific">Brachionus calyciflorus</name>
    <dbReference type="NCBI Taxonomy" id="104777"/>
    <lineage>
        <taxon>Eukaryota</taxon>
        <taxon>Metazoa</taxon>
        <taxon>Spiralia</taxon>
        <taxon>Gnathifera</taxon>
        <taxon>Rotifera</taxon>
        <taxon>Eurotatoria</taxon>
        <taxon>Monogononta</taxon>
        <taxon>Pseudotrocha</taxon>
        <taxon>Ploima</taxon>
        <taxon>Brachionidae</taxon>
        <taxon>Brachionus</taxon>
    </lineage>
</organism>
<dbReference type="GO" id="GO:0005509">
    <property type="term" value="F:calcium ion binding"/>
    <property type="evidence" value="ECO:0007669"/>
    <property type="project" value="InterPro"/>
</dbReference>
<name>A0A813YBV6_9BILA</name>
<dbReference type="Proteomes" id="UP000663879">
    <property type="component" value="Unassembled WGS sequence"/>
</dbReference>
<proteinExistence type="predicted"/>
<reference evidence="2" key="1">
    <citation type="submission" date="2021-02" db="EMBL/GenBank/DDBJ databases">
        <authorList>
            <person name="Nowell W R."/>
        </authorList>
    </citation>
    <scope>NUCLEOTIDE SEQUENCE</scope>
    <source>
        <strain evidence="2">Ploen Becks lab</strain>
    </source>
</reference>
<evidence type="ECO:0000259" key="1">
    <source>
        <dbReference type="PROSITE" id="PS50222"/>
    </source>
</evidence>
<evidence type="ECO:0000313" key="3">
    <source>
        <dbReference type="Proteomes" id="UP000663879"/>
    </source>
</evidence>
<accession>A0A813YBV6</accession>
<dbReference type="Gene3D" id="1.10.238.10">
    <property type="entry name" value="EF-hand"/>
    <property type="match status" value="1"/>
</dbReference>
<dbReference type="SUPFAM" id="SSF47473">
    <property type="entry name" value="EF-hand"/>
    <property type="match status" value="1"/>
</dbReference>
<keyword evidence="3" id="KW-1185">Reference proteome</keyword>
<dbReference type="InterPro" id="IPR002048">
    <property type="entry name" value="EF_hand_dom"/>
</dbReference>
<dbReference type="PROSITE" id="PS50222">
    <property type="entry name" value="EF_HAND_2"/>
    <property type="match status" value="1"/>
</dbReference>
<feature type="domain" description="EF-hand" evidence="1">
    <location>
        <begin position="204"/>
        <end position="239"/>
    </location>
</feature>
<gene>
    <name evidence="2" type="ORF">OXX778_LOCUS10459</name>
</gene>
<dbReference type="CDD" id="cd00051">
    <property type="entry name" value="EFh"/>
    <property type="match status" value="1"/>
</dbReference>
<evidence type="ECO:0000313" key="2">
    <source>
        <dbReference type="EMBL" id="CAF0881976.1"/>
    </source>
</evidence>